<evidence type="ECO:0000313" key="2">
    <source>
        <dbReference type="EMBL" id="KAK4651619.1"/>
    </source>
</evidence>
<feature type="region of interest" description="Disordered" evidence="1">
    <location>
        <begin position="1"/>
        <end position="42"/>
    </location>
</feature>
<dbReference type="GeneID" id="87903875"/>
<reference evidence="2 3" key="1">
    <citation type="journal article" date="2023" name="bioRxiv">
        <title>High-quality genome assemblies of four members of thePodospora anserinaspecies complex.</title>
        <authorList>
            <person name="Ament-Velasquez S.L."/>
            <person name="Vogan A.A."/>
            <person name="Wallerman O."/>
            <person name="Hartmann F."/>
            <person name="Gautier V."/>
            <person name="Silar P."/>
            <person name="Giraud T."/>
            <person name="Johannesson H."/>
        </authorList>
    </citation>
    <scope>NUCLEOTIDE SEQUENCE [LARGE SCALE GENOMIC DNA]</scope>
    <source>
        <strain evidence="2 3">CBS 415.72m</strain>
    </source>
</reference>
<evidence type="ECO:0000313" key="3">
    <source>
        <dbReference type="Proteomes" id="UP001323405"/>
    </source>
</evidence>
<dbReference type="Proteomes" id="UP001323405">
    <property type="component" value="Unassembled WGS sequence"/>
</dbReference>
<keyword evidence="3" id="KW-1185">Reference proteome</keyword>
<sequence length="201" mass="23537">MTHYGFKEFASKGRKGAETGEKQMAEEIDTTKPVGQEGDRKNTIQPDYFSVKTLHSADSDRKKFDKEVGILKAMNKKPHPHIITLLVTYEYDEKFHFLFPLADYDLLQYWKSGNKSQAHNDEDKDDHTGEVWAEVKDSVAQFADDMRERSECTRFFHDFLDLIQHRMLVIDPKQSSSQLEEQLRELKDRGDLDVGYFVRQR</sequence>
<dbReference type="InterPro" id="IPR011009">
    <property type="entry name" value="Kinase-like_dom_sf"/>
</dbReference>
<comment type="caution">
    <text evidence="2">The sequence shown here is derived from an EMBL/GenBank/DDBJ whole genome shotgun (WGS) entry which is preliminary data.</text>
</comment>
<dbReference type="SUPFAM" id="SSF56112">
    <property type="entry name" value="Protein kinase-like (PK-like)"/>
    <property type="match status" value="1"/>
</dbReference>
<name>A0ABR0G7I6_9PEZI</name>
<dbReference type="EMBL" id="JAFFHA010000008">
    <property type="protein sequence ID" value="KAK4651619.1"/>
    <property type="molecule type" value="Genomic_DNA"/>
</dbReference>
<evidence type="ECO:0000256" key="1">
    <source>
        <dbReference type="SAM" id="MobiDB-lite"/>
    </source>
</evidence>
<evidence type="ECO:0008006" key="4">
    <source>
        <dbReference type="Google" id="ProtNLM"/>
    </source>
</evidence>
<feature type="compositionally biased region" description="Basic and acidic residues" evidence="1">
    <location>
        <begin position="1"/>
        <end position="25"/>
    </location>
</feature>
<gene>
    <name evidence="2" type="ORF">QC762_0094590</name>
</gene>
<organism evidence="2 3">
    <name type="scientific">Podospora pseudocomata</name>
    <dbReference type="NCBI Taxonomy" id="2093779"/>
    <lineage>
        <taxon>Eukaryota</taxon>
        <taxon>Fungi</taxon>
        <taxon>Dikarya</taxon>
        <taxon>Ascomycota</taxon>
        <taxon>Pezizomycotina</taxon>
        <taxon>Sordariomycetes</taxon>
        <taxon>Sordariomycetidae</taxon>
        <taxon>Sordariales</taxon>
        <taxon>Podosporaceae</taxon>
        <taxon>Podospora</taxon>
    </lineage>
</organism>
<protein>
    <recommendedName>
        <fullName evidence="4">Protein kinase domain-containing protein</fullName>
    </recommendedName>
</protein>
<dbReference type="Gene3D" id="1.10.510.10">
    <property type="entry name" value="Transferase(Phosphotransferase) domain 1"/>
    <property type="match status" value="1"/>
</dbReference>
<dbReference type="RefSeq" id="XP_062740594.1">
    <property type="nucleotide sequence ID" value="XM_062884097.1"/>
</dbReference>
<accession>A0ABR0G7I6</accession>
<proteinExistence type="predicted"/>